<gene>
    <name evidence="3" type="ORF">EMA8858_03280</name>
</gene>
<dbReference type="Proteomes" id="UP000837932">
    <property type="component" value="Unassembled WGS sequence"/>
</dbReference>
<dbReference type="Gene3D" id="3.90.1200.10">
    <property type="match status" value="1"/>
</dbReference>
<sequence length="294" mass="34586">MKTTEEQFQFFEGVFFETLGHDVQVTEYRLLQGGSINITVQVVTNEGKFFIKYNTRNHEQMFETEAKGLDLLRETNAVRVPEVINWGRRDGQDYLVLENIEYTKPNVDYWENLGEKIAALHRNTDEKFGLDFDNYIGSLRQSNEKKDDWLTFFIEKRLNLQAGLAYYNELISKELYDKFQQFYKILPELLPVEKPSFLHGDLWSGNVITDNNGNPCLIDPAVYYGNREMEIAFTNLFGGFDQRFYDTYHEVFPLQPRFDLRVPIYNIYPLLVHVNLFGTSYLPPVVRTLNKYLS</sequence>
<keyword evidence="2 3" id="KW-0808">Transferase</keyword>
<organism evidence="3 4">
    <name type="scientific">Emticicia aquatica</name>
    <dbReference type="NCBI Taxonomy" id="1681835"/>
    <lineage>
        <taxon>Bacteria</taxon>
        <taxon>Pseudomonadati</taxon>
        <taxon>Bacteroidota</taxon>
        <taxon>Cytophagia</taxon>
        <taxon>Cytophagales</taxon>
        <taxon>Leadbetterellaceae</taxon>
        <taxon>Emticicia</taxon>
    </lineage>
</organism>
<dbReference type="GO" id="GO:0016301">
    <property type="term" value="F:kinase activity"/>
    <property type="evidence" value="ECO:0007669"/>
    <property type="project" value="UniProtKB-KW"/>
</dbReference>
<dbReference type="EMBL" id="CAKLPY010000002">
    <property type="protein sequence ID" value="CAH0997143.1"/>
    <property type="molecule type" value="Genomic_DNA"/>
</dbReference>
<dbReference type="InterPro" id="IPR016477">
    <property type="entry name" value="Fructo-/Ketosamine-3-kinase"/>
</dbReference>
<comment type="similarity">
    <text evidence="1 2">Belongs to the fructosamine kinase family.</text>
</comment>
<evidence type="ECO:0000313" key="4">
    <source>
        <dbReference type="Proteomes" id="UP000837932"/>
    </source>
</evidence>
<accession>A0ABN8EZ44</accession>
<keyword evidence="4" id="KW-1185">Reference proteome</keyword>
<name>A0ABN8EZ44_9BACT</name>
<reference evidence="3" key="1">
    <citation type="submission" date="2021-12" db="EMBL/GenBank/DDBJ databases">
        <authorList>
            <person name="Rodrigo-Torres L."/>
            <person name="Arahal R. D."/>
            <person name="Lucena T."/>
        </authorList>
    </citation>
    <scope>NUCLEOTIDE SEQUENCE</scope>
    <source>
        <strain evidence="3">CECT 8858</strain>
    </source>
</reference>
<dbReference type="SUPFAM" id="SSF56112">
    <property type="entry name" value="Protein kinase-like (PK-like)"/>
    <property type="match status" value="1"/>
</dbReference>
<dbReference type="RefSeq" id="WP_238807721.1">
    <property type="nucleotide sequence ID" value="NZ_CAKLPY010000002.1"/>
</dbReference>
<evidence type="ECO:0000256" key="1">
    <source>
        <dbReference type="ARBA" id="ARBA00009460"/>
    </source>
</evidence>
<protein>
    <submittedName>
        <fullName evidence="3">Ketoamine kinase</fullName>
        <ecNumber evidence="3">2.7.1.-</ecNumber>
    </submittedName>
</protein>
<keyword evidence="2 3" id="KW-0418">Kinase</keyword>
<evidence type="ECO:0000313" key="3">
    <source>
        <dbReference type="EMBL" id="CAH0997143.1"/>
    </source>
</evidence>
<dbReference type="PANTHER" id="PTHR12149">
    <property type="entry name" value="FRUCTOSAMINE 3 KINASE-RELATED PROTEIN"/>
    <property type="match status" value="1"/>
</dbReference>
<evidence type="ECO:0000256" key="2">
    <source>
        <dbReference type="PIRNR" id="PIRNR006221"/>
    </source>
</evidence>
<dbReference type="EC" id="2.7.1.-" evidence="3"/>
<dbReference type="Pfam" id="PF03881">
    <property type="entry name" value="Fructosamin_kin"/>
    <property type="match status" value="1"/>
</dbReference>
<dbReference type="InterPro" id="IPR011009">
    <property type="entry name" value="Kinase-like_dom_sf"/>
</dbReference>
<proteinExistence type="inferred from homology"/>
<dbReference type="PIRSF" id="PIRSF006221">
    <property type="entry name" value="Ketosamine-3-kinase"/>
    <property type="match status" value="1"/>
</dbReference>
<comment type="caution">
    <text evidence="3">The sequence shown here is derived from an EMBL/GenBank/DDBJ whole genome shotgun (WGS) entry which is preliminary data.</text>
</comment>
<dbReference type="PANTHER" id="PTHR12149:SF8">
    <property type="entry name" value="PROTEIN-RIBULOSAMINE 3-KINASE"/>
    <property type="match status" value="1"/>
</dbReference>
<dbReference type="Gene3D" id="3.30.200.20">
    <property type="entry name" value="Phosphorylase Kinase, domain 1"/>
    <property type="match status" value="1"/>
</dbReference>